<gene>
    <name evidence="3" type="ORF">CAOG_002869</name>
</gene>
<evidence type="ECO:0000256" key="1">
    <source>
        <dbReference type="SAM" id="Phobius"/>
    </source>
</evidence>
<keyword evidence="4" id="KW-1185">Reference proteome</keyword>
<dbReference type="AlphaFoldDB" id="A0A0D2WN69"/>
<evidence type="ECO:0000313" key="3">
    <source>
        <dbReference type="EMBL" id="KJE91783.1"/>
    </source>
</evidence>
<sequence>MNHRNTAASTLLVCLALVAGSVSLAQAAPASTTPPPKLLVAFYPDHFPCNVPLGFDDKTPIEITSGECLQVPGTTDYFQVNATVADNSFDVKGQCDSTCNTCNVGMFGNQLGNSCFSVNFARDFSASTRVYLVESPPTAPEHPKVQFFTDANCRSASYSINLESDDEFACVTNASLPYSFGFVHLGNDKVALLGECNSNCNNCEFNAIGSFDQCQTAQGKYFVVAKKSAAGLLQVPTLAMMSAFLVAMFMSKMF</sequence>
<proteinExistence type="predicted"/>
<dbReference type="RefSeq" id="XP_004363708.1">
    <property type="nucleotide sequence ID" value="XM_004363651.2"/>
</dbReference>
<name>A0A0D2WN69_CAPO3</name>
<protein>
    <submittedName>
        <fullName evidence="3">Uncharacterized protein</fullName>
    </submittedName>
</protein>
<keyword evidence="1" id="KW-0812">Transmembrane</keyword>
<organism evidence="3 4">
    <name type="scientific">Capsaspora owczarzaki (strain ATCC 30864)</name>
    <dbReference type="NCBI Taxonomy" id="595528"/>
    <lineage>
        <taxon>Eukaryota</taxon>
        <taxon>Filasterea</taxon>
        <taxon>Capsaspora</taxon>
    </lineage>
</organism>
<feature type="chain" id="PRO_5002270053" evidence="2">
    <location>
        <begin position="28"/>
        <end position="254"/>
    </location>
</feature>
<dbReference type="Proteomes" id="UP000008743">
    <property type="component" value="Unassembled WGS sequence"/>
</dbReference>
<dbReference type="InParanoid" id="A0A0D2WN69"/>
<evidence type="ECO:0000256" key="2">
    <source>
        <dbReference type="SAM" id="SignalP"/>
    </source>
</evidence>
<dbReference type="PhylomeDB" id="A0A0D2WN69"/>
<feature type="transmembrane region" description="Helical" evidence="1">
    <location>
        <begin position="231"/>
        <end position="250"/>
    </location>
</feature>
<dbReference type="EMBL" id="KE346363">
    <property type="protein sequence ID" value="KJE91783.1"/>
    <property type="molecule type" value="Genomic_DNA"/>
</dbReference>
<evidence type="ECO:0000313" key="4">
    <source>
        <dbReference type="Proteomes" id="UP000008743"/>
    </source>
</evidence>
<accession>A0A0D2WN69</accession>
<keyword evidence="2" id="KW-0732">Signal</keyword>
<keyword evidence="1" id="KW-1133">Transmembrane helix</keyword>
<feature type="signal peptide" evidence="2">
    <location>
        <begin position="1"/>
        <end position="27"/>
    </location>
</feature>
<keyword evidence="1" id="KW-0472">Membrane</keyword>
<reference evidence="4" key="1">
    <citation type="submission" date="2011-02" db="EMBL/GenBank/DDBJ databases">
        <title>The Genome Sequence of Capsaspora owczarzaki ATCC 30864.</title>
        <authorList>
            <person name="Russ C."/>
            <person name="Cuomo C."/>
            <person name="Burger G."/>
            <person name="Gray M.W."/>
            <person name="Holland P.W.H."/>
            <person name="King N."/>
            <person name="Lang F.B.F."/>
            <person name="Roger A.J."/>
            <person name="Ruiz-Trillo I."/>
            <person name="Young S.K."/>
            <person name="Zeng Q."/>
            <person name="Gargeya S."/>
            <person name="Alvarado L."/>
            <person name="Berlin A."/>
            <person name="Chapman S.B."/>
            <person name="Chen Z."/>
            <person name="Freedman E."/>
            <person name="Gellesch M."/>
            <person name="Goldberg J."/>
            <person name="Griggs A."/>
            <person name="Gujja S."/>
            <person name="Heilman E."/>
            <person name="Heiman D."/>
            <person name="Howarth C."/>
            <person name="Mehta T."/>
            <person name="Neiman D."/>
            <person name="Pearson M."/>
            <person name="Roberts A."/>
            <person name="Saif S."/>
            <person name="Shea T."/>
            <person name="Shenoy N."/>
            <person name="Sisk P."/>
            <person name="Stolte C."/>
            <person name="Sykes S."/>
            <person name="White J."/>
            <person name="Yandava C."/>
            <person name="Haas B."/>
            <person name="Nusbaum C."/>
            <person name="Birren B."/>
        </authorList>
    </citation>
    <scope>NUCLEOTIDE SEQUENCE</scope>
    <source>
        <strain evidence="4">ATCC 30864</strain>
    </source>
</reference>